<feature type="transmembrane region" description="Helical" evidence="6">
    <location>
        <begin position="21"/>
        <end position="44"/>
    </location>
</feature>
<dbReference type="AlphaFoldDB" id="A0A0E9TDK5"/>
<accession>A0A0E9TDK5</accession>
<sequence>MVLSTTLIPNMIKMFLAKDNFISYNACLTQMFFYYCFVSLEFVFPQCTCL</sequence>
<keyword evidence="2 6" id="KW-0812">Transmembrane</keyword>
<protein>
    <submittedName>
        <fullName evidence="7">Uncharacterized protein</fullName>
    </submittedName>
</protein>
<evidence type="ECO:0000313" key="7">
    <source>
        <dbReference type="EMBL" id="JAH50798.1"/>
    </source>
</evidence>
<dbReference type="GO" id="GO:0007186">
    <property type="term" value="P:G protein-coupled receptor signaling pathway"/>
    <property type="evidence" value="ECO:0007669"/>
    <property type="project" value="InterPro"/>
</dbReference>
<organism evidence="7">
    <name type="scientific">Anguilla anguilla</name>
    <name type="common">European freshwater eel</name>
    <name type="synonym">Muraena anguilla</name>
    <dbReference type="NCBI Taxonomy" id="7936"/>
    <lineage>
        <taxon>Eukaryota</taxon>
        <taxon>Metazoa</taxon>
        <taxon>Chordata</taxon>
        <taxon>Craniata</taxon>
        <taxon>Vertebrata</taxon>
        <taxon>Euteleostomi</taxon>
        <taxon>Actinopterygii</taxon>
        <taxon>Neopterygii</taxon>
        <taxon>Teleostei</taxon>
        <taxon>Anguilliformes</taxon>
        <taxon>Anguillidae</taxon>
        <taxon>Anguilla</taxon>
    </lineage>
</organism>
<evidence type="ECO:0000256" key="6">
    <source>
        <dbReference type="SAM" id="Phobius"/>
    </source>
</evidence>
<dbReference type="SUPFAM" id="SSF81321">
    <property type="entry name" value="Family A G protein-coupled receptor-like"/>
    <property type="match status" value="1"/>
</dbReference>
<dbReference type="InterPro" id="IPR000725">
    <property type="entry name" value="Olfact_rcpt"/>
</dbReference>
<reference evidence="7" key="2">
    <citation type="journal article" date="2015" name="Fish Shellfish Immunol.">
        <title>Early steps in the European eel (Anguilla anguilla)-Vibrio vulnificus interaction in the gills: Role of the RtxA13 toxin.</title>
        <authorList>
            <person name="Callol A."/>
            <person name="Pajuelo D."/>
            <person name="Ebbesson L."/>
            <person name="Teles M."/>
            <person name="MacKenzie S."/>
            <person name="Amaro C."/>
        </authorList>
    </citation>
    <scope>NUCLEOTIDE SEQUENCE</scope>
</reference>
<keyword evidence="5" id="KW-0807">Transducer</keyword>
<evidence type="ECO:0000256" key="3">
    <source>
        <dbReference type="ARBA" id="ARBA00022989"/>
    </source>
</evidence>
<evidence type="ECO:0000256" key="1">
    <source>
        <dbReference type="ARBA" id="ARBA00004141"/>
    </source>
</evidence>
<dbReference type="GO" id="GO:0004984">
    <property type="term" value="F:olfactory receptor activity"/>
    <property type="evidence" value="ECO:0007669"/>
    <property type="project" value="InterPro"/>
</dbReference>
<dbReference type="EMBL" id="GBXM01057779">
    <property type="protein sequence ID" value="JAH50798.1"/>
    <property type="molecule type" value="Transcribed_RNA"/>
</dbReference>
<comment type="subcellular location">
    <subcellularLocation>
        <location evidence="1">Membrane</location>
        <topology evidence="1">Multi-pass membrane protein</topology>
    </subcellularLocation>
</comment>
<evidence type="ECO:0000256" key="2">
    <source>
        <dbReference type="ARBA" id="ARBA00022692"/>
    </source>
</evidence>
<name>A0A0E9TDK5_ANGAN</name>
<evidence type="ECO:0000256" key="4">
    <source>
        <dbReference type="ARBA" id="ARBA00023136"/>
    </source>
</evidence>
<evidence type="ECO:0000256" key="5">
    <source>
        <dbReference type="ARBA" id="ARBA00023224"/>
    </source>
</evidence>
<proteinExistence type="predicted"/>
<keyword evidence="4 6" id="KW-0472">Membrane</keyword>
<dbReference type="GO" id="GO:0016020">
    <property type="term" value="C:membrane"/>
    <property type="evidence" value="ECO:0007669"/>
    <property type="project" value="UniProtKB-SubCell"/>
</dbReference>
<dbReference type="Pfam" id="PF13853">
    <property type="entry name" value="7tm_4"/>
    <property type="match status" value="1"/>
</dbReference>
<keyword evidence="3 6" id="KW-1133">Transmembrane helix</keyword>
<reference evidence="7" key="1">
    <citation type="submission" date="2014-11" db="EMBL/GenBank/DDBJ databases">
        <authorList>
            <person name="Amaro Gonzalez C."/>
        </authorList>
    </citation>
    <scope>NUCLEOTIDE SEQUENCE</scope>
</reference>